<evidence type="ECO:0000256" key="13">
    <source>
        <dbReference type="ARBA" id="ARBA00047899"/>
    </source>
</evidence>
<dbReference type="AlphaFoldDB" id="A0A811P7K6"/>
<dbReference type="Gene3D" id="1.10.510.10">
    <property type="entry name" value="Transferase(Phosphotransferase) domain 1"/>
    <property type="match status" value="1"/>
</dbReference>
<dbReference type="EMBL" id="CAJGYO010000006">
    <property type="protein sequence ID" value="CAD6237322.1"/>
    <property type="molecule type" value="Genomic_DNA"/>
</dbReference>
<keyword evidence="9 15" id="KW-0067">ATP-binding</keyword>
<dbReference type="SMART" id="SM00220">
    <property type="entry name" value="S_TKc"/>
    <property type="match status" value="1"/>
</dbReference>
<comment type="catalytic activity">
    <reaction evidence="14">
        <text>L-seryl-[protein] + ATP = O-phospho-L-seryl-[protein] + ADP + H(+)</text>
        <dbReference type="Rhea" id="RHEA:17989"/>
        <dbReference type="Rhea" id="RHEA-COMP:9863"/>
        <dbReference type="Rhea" id="RHEA-COMP:11604"/>
        <dbReference type="ChEBI" id="CHEBI:15378"/>
        <dbReference type="ChEBI" id="CHEBI:29999"/>
        <dbReference type="ChEBI" id="CHEBI:30616"/>
        <dbReference type="ChEBI" id="CHEBI:83421"/>
        <dbReference type="ChEBI" id="CHEBI:456216"/>
        <dbReference type="EC" id="2.7.11.1"/>
    </reaction>
</comment>
<dbReference type="InterPro" id="IPR032872">
    <property type="entry name" value="WAK_assoc_C"/>
</dbReference>
<dbReference type="InterPro" id="IPR008271">
    <property type="entry name" value="Ser/Thr_kinase_AS"/>
</dbReference>
<feature type="chain" id="PRO_5032964383" description="non-specific serine/threonine protein kinase" evidence="18">
    <location>
        <begin position="29"/>
        <end position="786"/>
    </location>
</feature>
<dbReference type="GO" id="GO:0004674">
    <property type="term" value="F:protein serine/threonine kinase activity"/>
    <property type="evidence" value="ECO:0007669"/>
    <property type="project" value="UniProtKB-KW"/>
</dbReference>
<evidence type="ECO:0000256" key="3">
    <source>
        <dbReference type="ARBA" id="ARBA00022527"/>
    </source>
</evidence>
<evidence type="ECO:0000256" key="10">
    <source>
        <dbReference type="ARBA" id="ARBA00022989"/>
    </source>
</evidence>
<feature type="region of interest" description="Disordered" evidence="16">
    <location>
        <begin position="228"/>
        <end position="258"/>
    </location>
</feature>
<accession>A0A811P7K6</accession>
<dbReference type="InterPro" id="IPR011009">
    <property type="entry name" value="Kinase-like_dom_sf"/>
</dbReference>
<dbReference type="Gene3D" id="3.30.200.20">
    <property type="entry name" value="Phosphorylase Kinase, domain 1"/>
    <property type="match status" value="1"/>
</dbReference>
<evidence type="ECO:0000256" key="12">
    <source>
        <dbReference type="ARBA" id="ARBA00023180"/>
    </source>
</evidence>
<dbReference type="InterPro" id="IPR001245">
    <property type="entry name" value="Ser-Thr/Tyr_kinase_cat_dom"/>
</dbReference>
<evidence type="ECO:0000256" key="15">
    <source>
        <dbReference type="PROSITE-ProRule" id="PRU10141"/>
    </source>
</evidence>
<dbReference type="InterPro" id="IPR017441">
    <property type="entry name" value="Protein_kinase_ATP_BS"/>
</dbReference>
<keyword evidence="5 17" id="KW-0812">Transmembrane</keyword>
<keyword evidence="4" id="KW-0808">Transferase</keyword>
<dbReference type="FunFam" id="1.10.510.10:FF:001023">
    <property type="entry name" value="Os07g0541700 protein"/>
    <property type="match status" value="1"/>
</dbReference>
<keyword evidence="11 17" id="KW-0472">Membrane</keyword>
<evidence type="ECO:0000256" key="1">
    <source>
        <dbReference type="ARBA" id="ARBA00004479"/>
    </source>
</evidence>
<evidence type="ECO:0000259" key="19">
    <source>
        <dbReference type="PROSITE" id="PS50011"/>
    </source>
</evidence>
<comment type="subcellular location">
    <subcellularLocation>
        <location evidence="1">Membrane</location>
        <topology evidence="1">Single-pass type I membrane protein</topology>
    </subcellularLocation>
</comment>
<dbReference type="Pfam" id="PF13947">
    <property type="entry name" value="GUB_WAK_bind"/>
    <property type="match status" value="1"/>
</dbReference>
<evidence type="ECO:0000256" key="2">
    <source>
        <dbReference type="ARBA" id="ARBA00012513"/>
    </source>
</evidence>
<keyword evidence="6 18" id="KW-0732">Signal</keyword>
<dbReference type="FunFam" id="3.30.200.20:FF:000178">
    <property type="entry name" value="serine/threonine-protein kinase PBS1-like"/>
    <property type="match status" value="1"/>
</dbReference>
<dbReference type="InterPro" id="IPR025287">
    <property type="entry name" value="WAK_GUB"/>
</dbReference>
<evidence type="ECO:0000313" key="20">
    <source>
        <dbReference type="EMBL" id="CAD6237322.1"/>
    </source>
</evidence>
<evidence type="ECO:0000256" key="6">
    <source>
        <dbReference type="ARBA" id="ARBA00022729"/>
    </source>
</evidence>
<name>A0A811P7K6_9POAL</name>
<dbReference type="GO" id="GO:0005524">
    <property type="term" value="F:ATP binding"/>
    <property type="evidence" value="ECO:0007669"/>
    <property type="project" value="UniProtKB-UniRule"/>
</dbReference>
<protein>
    <recommendedName>
        <fullName evidence="2">non-specific serine/threonine protein kinase</fullName>
        <ecNumber evidence="2">2.7.11.1</ecNumber>
    </recommendedName>
</protein>
<evidence type="ECO:0000256" key="14">
    <source>
        <dbReference type="ARBA" id="ARBA00048679"/>
    </source>
</evidence>
<dbReference type="PROSITE" id="PS00107">
    <property type="entry name" value="PROTEIN_KINASE_ATP"/>
    <property type="match status" value="1"/>
</dbReference>
<evidence type="ECO:0000256" key="9">
    <source>
        <dbReference type="ARBA" id="ARBA00022840"/>
    </source>
</evidence>
<organism evidence="20 21">
    <name type="scientific">Miscanthus lutarioriparius</name>
    <dbReference type="NCBI Taxonomy" id="422564"/>
    <lineage>
        <taxon>Eukaryota</taxon>
        <taxon>Viridiplantae</taxon>
        <taxon>Streptophyta</taxon>
        <taxon>Embryophyta</taxon>
        <taxon>Tracheophyta</taxon>
        <taxon>Spermatophyta</taxon>
        <taxon>Magnoliopsida</taxon>
        <taxon>Liliopsida</taxon>
        <taxon>Poales</taxon>
        <taxon>Poaceae</taxon>
        <taxon>PACMAD clade</taxon>
        <taxon>Panicoideae</taxon>
        <taxon>Andropogonodae</taxon>
        <taxon>Andropogoneae</taxon>
        <taxon>Saccharinae</taxon>
        <taxon>Miscanthus</taxon>
    </lineage>
</organism>
<keyword evidence="12" id="KW-0325">Glycoprotein</keyword>
<reference evidence="20" key="1">
    <citation type="submission" date="2020-10" db="EMBL/GenBank/DDBJ databases">
        <authorList>
            <person name="Han B."/>
            <person name="Lu T."/>
            <person name="Zhao Q."/>
            <person name="Huang X."/>
            <person name="Zhao Y."/>
        </authorList>
    </citation>
    <scope>NUCLEOTIDE SEQUENCE</scope>
</reference>
<gene>
    <name evidence="20" type="ORF">NCGR_LOCUS24907</name>
</gene>
<feature type="domain" description="Protein kinase" evidence="19">
    <location>
        <begin position="548"/>
        <end position="786"/>
    </location>
</feature>
<evidence type="ECO:0000256" key="11">
    <source>
        <dbReference type="ARBA" id="ARBA00023136"/>
    </source>
</evidence>
<keyword evidence="7 15" id="KW-0547">Nucleotide-binding</keyword>
<feature type="signal peptide" evidence="18">
    <location>
        <begin position="1"/>
        <end position="28"/>
    </location>
</feature>
<keyword evidence="21" id="KW-1185">Reference proteome</keyword>
<sequence length="786" mass="84283">MPSPTPSHHHDRGLLLLVLLLLAAAVASIGDDDTYAVSACRSRPYLCGGVNISYPFYLASDDAKAVPDHDGESYCGYPGLAVSCDDANNKAVLKLGDDNYTVSGIDYANLIVSLADADAAGAGNGGCPVVDHNVTIPPAVRLSLILHSVDYLFFFVGCSFGTEAEPAPKLPKPPTIKPITCGDMDKPASMTFVLPRGEVPPGDWSSACRQVFEVPVLKSSVPSKAVAEDPVWSHGGTTGKARPSARGSSWAGTGAPVRAANASSPAASVGTTAPASSWAASAPTAAWVTAVACLSPVLGGAGGDCPAVRHEVSFDETWLHSSSYNDNLTFLFGCDPRGPMPTEFDAYKINCTQFKSPPGAGPGDSFVVIMTDEHDRYLEQELATKCGNTIVVAVPVRGDVLMAASYNKSNFTSGGYGGVLKRGFELEWSRITEDGCHLCEASNGQCTYSQHRELLGCLCHGGKVGNPDCKHIASRPKRKTAIIVGIVAGTSLSLLFLCLVILKFFSASKDGLLPFKSKDEPRVESFLQKNRNLHPKRYTYADVKRMTKSFTVKIGQGGFGAVYRGQLYDGRQVAVKMLKDTKGDGEEFMNEVASISRTSHVNVVTLLGFCIQGSKRPLIYEYMPNGLLESFAFNSNMNSGNSLSWEKLFDIAIGMARGLEYLHLGCNTRIVHFDIKPHNILLDQDFCPKISDFGLAKLCLNKESAISIAGARGTIGYIAPEVYSKQFGIISSKSDVYSYGMMVLEMVGARHRNTSGNSESVVNISLSGFMNIWMTTVSVLLRLMVR</sequence>
<evidence type="ECO:0000256" key="16">
    <source>
        <dbReference type="SAM" id="MobiDB-lite"/>
    </source>
</evidence>
<evidence type="ECO:0000256" key="18">
    <source>
        <dbReference type="SAM" id="SignalP"/>
    </source>
</evidence>
<dbReference type="OrthoDB" id="4062651at2759"/>
<keyword evidence="10 17" id="KW-1133">Transmembrane helix</keyword>
<dbReference type="SUPFAM" id="SSF56112">
    <property type="entry name" value="Protein kinase-like (PK-like)"/>
    <property type="match status" value="1"/>
</dbReference>
<dbReference type="InterPro" id="IPR045874">
    <property type="entry name" value="LRK10/LRL21-25-like"/>
</dbReference>
<feature type="binding site" evidence="15">
    <location>
        <position position="576"/>
    </location>
    <ligand>
        <name>ATP</name>
        <dbReference type="ChEBI" id="CHEBI:30616"/>
    </ligand>
</feature>
<dbReference type="EC" id="2.7.11.1" evidence="2"/>
<proteinExistence type="predicted"/>
<evidence type="ECO:0000256" key="8">
    <source>
        <dbReference type="ARBA" id="ARBA00022777"/>
    </source>
</evidence>
<dbReference type="PROSITE" id="PS00108">
    <property type="entry name" value="PROTEIN_KINASE_ST"/>
    <property type="match status" value="1"/>
</dbReference>
<comment type="caution">
    <text evidence="20">The sequence shown here is derived from an EMBL/GenBank/DDBJ whole genome shotgun (WGS) entry which is preliminary data.</text>
</comment>
<evidence type="ECO:0000256" key="4">
    <source>
        <dbReference type="ARBA" id="ARBA00022679"/>
    </source>
</evidence>
<evidence type="ECO:0000256" key="7">
    <source>
        <dbReference type="ARBA" id="ARBA00022741"/>
    </source>
</evidence>
<evidence type="ECO:0000313" key="21">
    <source>
        <dbReference type="Proteomes" id="UP000604825"/>
    </source>
</evidence>
<evidence type="ECO:0000256" key="17">
    <source>
        <dbReference type="SAM" id="Phobius"/>
    </source>
</evidence>
<keyword evidence="3" id="KW-0723">Serine/threonine-protein kinase</keyword>
<comment type="catalytic activity">
    <reaction evidence="13">
        <text>L-threonyl-[protein] + ATP = O-phospho-L-threonyl-[protein] + ADP + H(+)</text>
        <dbReference type="Rhea" id="RHEA:46608"/>
        <dbReference type="Rhea" id="RHEA-COMP:11060"/>
        <dbReference type="Rhea" id="RHEA-COMP:11605"/>
        <dbReference type="ChEBI" id="CHEBI:15378"/>
        <dbReference type="ChEBI" id="CHEBI:30013"/>
        <dbReference type="ChEBI" id="CHEBI:30616"/>
        <dbReference type="ChEBI" id="CHEBI:61977"/>
        <dbReference type="ChEBI" id="CHEBI:456216"/>
        <dbReference type="EC" id="2.7.11.1"/>
    </reaction>
</comment>
<dbReference type="PANTHER" id="PTHR27009">
    <property type="entry name" value="RUST RESISTANCE KINASE LR10-RELATED"/>
    <property type="match status" value="1"/>
</dbReference>
<dbReference type="InterPro" id="IPR000719">
    <property type="entry name" value="Prot_kinase_dom"/>
</dbReference>
<keyword evidence="8" id="KW-0418">Kinase</keyword>
<dbReference type="PROSITE" id="PS50011">
    <property type="entry name" value="PROTEIN_KINASE_DOM"/>
    <property type="match status" value="1"/>
</dbReference>
<dbReference type="Pfam" id="PF07714">
    <property type="entry name" value="PK_Tyr_Ser-Thr"/>
    <property type="match status" value="1"/>
</dbReference>
<evidence type="ECO:0000256" key="5">
    <source>
        <dbReference type="ARBA" id="ARBA00022692"/>
    </source>
</evidence>
<dbReference type="GO" id="GO:0030247">
    <property type="term" value="F:polysaccharide binding"/>
    <property type="evidence" value="ECO:0007669"/>
    <property type="project" value="InterPro"/>
</dbReference>
<dbReference type="GO" id="GO:0016020">
    <property type="term" value="C:membrane"/>
    <property type="evidence" value="ECO:0007669"/>
    <property type="project" value="UniProtKB-SubCell"/>
</dbReference>
<dbReference type="Pfam" id="PF14380">
    <property type="entry name" value="WAK_assoc"/>
    <property type="match status" value="1"/>
</dbReference>
<dbReference type="Proteomes" id="UP000604825">
    <property type="component" value="Unassembled WGS sequence"/>
</dbReference>
<feature type="transmembrane region" description="Helical" evidence="17">
    <location>
        <begin position="481"/>
        <end position="502"/>
    </location>
</feature>